<dbReference type="PROSITE" id="PS00108">
    <property type="entry name" value="PROTEIN_KINASE_ST"/>
    <property type="match status" value="1"/>
</dbReference>
<dbReference type="OrthoDB" id="4062651at2759"/>
<feature type="compositionally biased region" description="Polar residues" evidence="1">
    <location>
        <begin position="1"/>
        <end position="12"/>
    </location>
</feature>
<dbReference type="GO" id="GO:0004672">
    <property type="term" value="F:protein kinase activity"/>
    <property type="evidence" value="ECO:0007669"/>
    <property type="project" value="InterPro"/>
</dbReference>
<dbReference type="HOGENOM" id="CLU_692933_0_0_1"/>
<sequence length="398" mass="44689">MAPITRSQSKKQGLSREETDTDMSNQSVEDRVNITDKCVTETNGVTGPNMGEADLNMAVLSSTDCIPAGEHPKRGPTAAVTENRDFGSRYIPQQHEWSCWESEIRETFLAATDDPNTLFINSNGAFLSDGSVIFYYSCNGKFFLIRDNGQPWRWPAVKVDPATLGLPYDPETNAEDAALALTVSLPQSLLRNDAVVIKEFFDKCVGSTHTKTCSERWLHEVRMLELLARKHPHPNFVRYLGCRVIEVLGDNAATEDVLGHAGQTRKRVQKRMTGIVLEKIPHCMSDYDPDEDNWSLLLEPAIFLKRLEAAVRYLHSVGLGHNDLKPGNVMVRADGQPVLIDFKSCAPLGTQLNTCGTADWREDMDNFISSFENDLYALRLFRERIGDKEARDKYFCGH</sequence>
<dbReference type="Gene3D" id="1.10.510.10">
    <property type="entry name" value="Transferase(Phosphotransferase) domain 1"/>
    <property type="match status" value="1"/>
</dbReference>
<dbReference type="AlphaFoldDB" id="U7Q6R4"/>
<feature type="region of interest" description="Disordered" evidence="1">
    <location>
        <begin position="1"/>
        <end position="30"/>
    </location>
</feature>
<dbReference type="SUPFAM" id="SSF56112">
    <property type="entry name" value="Protein kinase-like (PK-like)"/>
    <property type="match status" value="1"/>
</dbReference>
<protein>
    <recommendedName>
        <fullName evidence="2">Protein kinase domain-containing protein</fullName>
    </recommendedName>
</protein>
<feature type="domain" description="Protein kinase" evidence="2">
    <location>
        <begin position="168"/>
        <end position="398"/>
    </location>
</feature>
<dbReference type="InterPro" id="IPR011009">
    <property type="entry name" value="Kinase-like_dom_sf"/>
</dbReference>
<dbReference type="InterPro" id="IPR000719">
    <property type="entry name" value="Prot_kinase_dom"/>
</dbReference>
<reference evidence="4" key="1">
    <citation type="journal article" date="2014" name="Genome Announc.">
        <title>Genome sequence of the pathogenic fungus Sporothrix schenckii (ATCC 58251).</title>
        <authorList>
            <person name="Cuomo C.A."/>
            <person name="Rodriguez-Del Valle N."/>
            <person name="Perez-Sanchez L."/>
            <person name="Abouelleil A."/>
            <person name="Goldberg J."/>
            <person name="Young S."/>
            <person name="Zeng Q."/>
            <person name="Birren B.W."/>
        </authorList>
    </citation>
    <scope>NUCLEOTIDE SEQUENCE [LARGE SCALE GENOMIC DNA]</scope>
    <source>
        <strain evidence="4">ATCC 58251 / de Perez 2211183</strain>
    </source>
</reference>
<gene>
    <name evidence="3" type="ORF">HMPREF1624_00689</name>
</gene>
<evidence type="ECO:0000313" key="4">
    <source>
        <dbReference type="Proteomes" id="UP000018087"/>
    </source>
</evidence>
<name>U7Q6R4_SPOS1</name>
<dbReference type="Pfam" id="PF01636">
    <property type="entry name" value="APH"/>
    <property type="match status" value="1"/>
</dbReference>
<dbReference type="Proteomes" id="UP000018087">
    <property type="component" value="Unassembled WGS sequence"/>
</dbReference>
<evidence type="ECO:0000256" key="1">
    <source>
        <dbReference type="SAM" id="MobiDB-lite"/>
    </source>
</evidence>
<evidence type="ECO:0000259" key="2">
    <source>
        <dbReference type="PROSITE" id="PS50011"/>
    </source>
</evidence>
<evidence type="ECO:0000313" key="3">
    <source>
        <dbReference type="EMBL" id="ERT02391.1"/>
    </source>
</evidence>
<dbReference type="STRING" id="1391915.U7Q6R4"/>
<dbReference type="EMBL" id="KI440842">
    <property type="protein sequence ID" value="ERT02391.1"/>
    <property type="molecule type" value="Genomic_DNA"/>
</dbReference>
<dbReference type="GO" id="GO:0005524">
    <property type="term" value="F:ATP binding"/>
    <property type="evidence" value="ECO:0007669"/>
    <property type="project" value="InterPro"/>
</dbReference>
<dbReference type="InterPro" id="IPR002575">
    <property type="entry name" value="Aminoglycoside_PTrfase"/>
</dbReference>
<accession>U7Q6R4</accession>
<proteinExistence type="predicted"/>
<organism evidence="3 4">
    <name type="scientific">Sporothrix schenckii (strain ATCC 58251 / de Perez 2211183)</name>
    <name type="common">Rose-picker's disease fungus</name>
    <dbReference type="NCBI Taxonomy" id="1391915"/>
    <lineage>
        <taxon>Eukaryota</taxon>
        <taxon>Fungi</taxon>
        <taxon>Dikarya</taxon>
        <taxon>Ascomycota</taxon>
        <taxon>Pezizomycotina</taxon>
        <taxon>Sordariomycetes</taxon>
        <taxon>Sordariomycetidae</taxon>
        <taxon>Ophiostomatales</taxon>
        <taxon>Ophiostomataceae</taxon>
        <taxon>Sporothrix</taxon>
    </lineage>
</organism>
<dbReference type="InterPro" id="IPR008271">
    <property type="entry name" value="Ser/Thr_kinase_AS"/>
</dbReference>
<keyword evidence="4" id="KW-1185">Reference proteome</keyword>
<dbReference type="PROSITE" id="PS50011">
    <property type="entry name" value="PROTEIN_KINASE_DOM"/>
    <property type="match status" value="1"/>
</dbReference>